<dbReference type="EMBL" id="JACFYF010000007">
    <property type="protein sequence ID" value="MBA5763257.1"/>
    <property type="molecule type" value="Genomic_DNA"/>
</dbReference>
<evidence type="ECO:0000256" key="1">
    <source>
        <dbReference type="ARBA" id="ARBA00001974"/>
    </source>
</evidence>
<feature type="domain" description="FAD dependent oxidoreductase" evidence="4">
    <location>
        <begin position="12"/>
        <end position="305"/>
    </location>
</feature>
<dbReference type="SUPFAM" id="SSF51905">
    <property type="entry name" value="FAD/NAD(P)-binding domain"/>
    <property type="match status" value="1"/>
</dbReference>
<organism evidence="5 6">
    <name type="scientific">Vibrio marinisediminis</name>
    <dbReference type="NCBI Taxonomy" id="2758441"/>
    <lineage>
        <taxon>Bacteria</taxon>
        <taxon>Pseudomonadati</taxon>
        <taxon>Pseudomonadota</taxon>
        <taxon>Gammaproteobacteria</taxon>
        <taxon>Vibrionales</taxon>
        <taxon>Vibrionaceae</taxon>
        <taxon>Vibrio</taxon>
    </lineage>
</organism>
<dbReference type="Proteomes" id="UP000571701">
    <property type="component" value="Unassembled WGS sequence"/>
</dbReference>
<dbReference type="InterPro" id="IPR006076">
    <property type="entry name" value="FAD-dep_OxRdtase"/>
</dbReference>
<dbReference type="Pfam" id="PF01266">
    <property type="entry name" value="DAO"/>
    <property type="match status" value="1"/>
</dbReference>
<dbReference type="Gene3D" id="3.50.50.60">
    <property type="entry name" value="FAD/NAD(P)-binding domain"/>
    <property type="match status" value="1"/>
</dbReference>
<evidence type="ECO:0000313" key="6">
    <source>
        <dbReference type="Proteomes" id="UP000571701"/>
    </source>
</evidence>
<dbReference type="InterPro" id="IPR050315">
    <property type="entry name" value="FAD-oxidoreductase_2"/>
</dbReference>
<dbReference type="AlphaFoldDB" id="A0A7W2FS93"/>
<dbReference type="PANTHER" id="PTHR43400:SF7">
    <property type="entry name" value="FAD-DEPENDENT OXIDOREDUCTASE 2 FAD BINDING DOMAIN-CONTAINING PROTEIN"/>
    <property type="match status" value="1"/>
</dbReference>
<evidence type="ECO:0000313" key="5">
    <source>
        <dbReference type="EMBL" id="MBA5763257.1"/>
    </source>
</evidence>
<dbReference type="InterPro" id="IPR036188">
    <property type="entry name" value="FAD/NAD-bd_sf"/>
</dbReference>
<evidence type="ECO:0000259" key="4">
    <source>
        <dbReference type="Pfam" id="PF01266"/>
    </source>
</evidence>
<reference evidence="5 6" key="1">
    <citation type="submission" date="2020-07" db="EMBL/GenBank/DDBJ databases">
        <title>Vibrio marinisediminis sp. nov., isolated from marine sediment.</title>
        <authorList>
            <person name="Ji X."/>
        </authorList>
    </citation>
    <scope>NUCLEOTIDE SEQUENCE [LARGE SCALE GENOMIC DNA]</scope>
    <source>
        <strain evidence="5 6">404</strain>
    </source>
</reference>
<dbReference type="GO" id="GO:0016491">
    <property type="term" value="F:oxidoreductase activity"/>
    <property type="evidence" value="ECO:0007669"/>
    <property type="project" value="UniProtKB-KW"/>
</dbReference>
<proteinExistence type="predicted"/>
<sequence>MTQEIDQTSKLKVAVVGGGIAGATAALHLAEIGVHVDLIEKNNSLVSGPPICHLHAGGNLYREISVEQCINLLTQSIESVRLYPHTLNRRPTLIVVPHSDGGDPLSLIPRLEQIRAVYQSLVDADQGNEVLGAPEDYFKLYHREQLQALKDKQQNTHPVDYDDWLIPFAQHVDLDNIKYPVVAVNEFGWSVFRIAASAMLVLEKMPNCNLKTNTRLSAMNWDGKQWSLQLDNEGLITHRDYDYVINACGFETGFVDDLANAPRKRMVEFKAAYVTKWGQNKQLWPEVIFHGPRGTENGMAQLTPYTNSVFQLHGMTPNITLFDGGLVSNNEESSQPQLPTRLKNKIMAGWSDSVRIERSEKAIEHMSRFVPSYENAKEFGTPLYGAQQIPGHDETLRAADVSFAAQHYARIEVVKGSSALEAVRKISAKWQLSDRLTNSIEVTHPNAVALMQEEVVTRAKQLAKERGYPQELAEVYGY</sequence>
<evidence type="ECO:0000256" key="2">
    <source>
        <dbReference type="ARBA" id="ARBA00022827"/>
    </source>
</evidence>
<comment type="cofactor">
    <cofactor evidence="1">
        <name>FAD</name>
        <dbReference type="ChEBI" id="CHEBI:57692"/>
    </cofactor>
</comment>
<dbReference type="RefSeq" id="WP_182109270.1">
    <property type="nucleotide sequence ID" value="NZ_JACFYF010000007.1"/>
</dbReference>
<keyword evidence="2" id="KW-0285">Flavoprotein</keyword>
<evidence type="ECO:0000256" key="3">
    <source>
        <dbReference type="ARBA" id="ARBA00023002"/>
    </source>
</evidence>
<keyword evidence="2" id="KW-0274">FAD</keyword>
<dbReference type="PANTHER" id="PTHR43400">
    <property type="entry name" value="FUMARATE REDUCTASE"/>
    <property type="match status" value="1"/>
</dbReference>
<gene>
    <name evidence="5" type="ORF">H2O73_12915</name>
</gene>
<keyword evidence="6" id="KW-1185">Reference proteome</keyword>
<keyword evidence="3" id="KW-0560">Oxidoreductase</keyword>
<accession>A0A7W2FS93</accession>
<name>A0A7W2FS93_9VIBR</name>
<comment type="caution">
    <text evidence="5">The sequence shown here is derived from an EMBL/GenBank/DDBJ whole genome shotgun (WGS) entry which is preliminary data.</text>
</comment>
<protein>
    <submittedName>
        <fullName evidence="5">FAD-dependent oxidoreductase</fullName>
    </submittedName>
</protein>